<evidence type="ECO:0000256" key="1">
    <source>
        <dbReference type="SAM" id="MobiDB-lite"/>
    </source>
</evidence>
<feature type="compositionally biased region" description="Polar residues" evidence="1">
    <location>
        <begin position="48"/>
        <end position="69"/>
    </location>
</feature>
<name>A0A8A1M882_AJECA</name>
<feature type="region of interest" description="Disordered" evidence="1">
    <location>
        <begin position="48"/>
        <end position="122"/>
    </location>
</feature>
<dbReference type="AlphaFoldDB" id="A0A8A1M882"/>
<dbReference type="Proteomes" id="UP000663671">
    <property type="component" value="Chromosome 5"/>
</dbReference>
<evidence type="ECO:0000256" key="2">
    <source>
        <dbReference type="SAM" id="SignalP"/>
    </source>
</evidence>
<organism evidence="3 4">
    <name type="scientific">Ajellomyces capsulatus</name>
    <name type="common">Darling's disease fungus</name>
    <name type="synonym">Histoplasma capsulatum</name>
    <dbReference type="NCBI Taxonomy" id="5037"/>
    <lineage>
        <taxon>Eukaryota</taxon>
        <taxon>Fungi</taxon>
        <taxon>Dikarya</taxon>
        <taxon>Ascomycota</taxon>
        <taxon>Pezizomycotina</taxon>
        <taxon>Eurotiomycetes</taxon>
        <taxon>Eurotiomycetidae</taxon>
        <taxon>Onygenales</taxon>
        <taxon>Ajellomycetaceae</taxon>
        <taxon>Histoplasma</taxon>
    </lineage>
</organism>
<protein>
    <submittedName>
        <fullName evidence="3">Uncharacterized protein</fullName>
    </submittedName>
</protein>
<dbReference type="EMBL" id="CP069111">
    <property type="protein sequence ID" value="QSS62181.1"/>
    <property type="molecule type" value="Genomic_DNA"/>
</dbReference>
<proteinExistence type="predicted"/>
<accession>A0A8A1M882</accession>
<gene>
    <name evidence="3" type="ORF">I7I51_04358</name>
</gene>
<keyword evidence="2" id="KW-0732">Signal</keyword>
<feature type="chain" id="PRO_5034463915" evidence="2">
    <location>
        <begin position="26"/>
        <end position="122"/>
    </location>
</feature>
<dbReference type="VEuPathDB" id="FungiDB:I7I51_04358"/>
<sequence>MVHRINGYMILVLSIVSMKISLIAASRSSQVTRTPKWLLSPSKFSSLYSHGSGTNQRRTPATRAAQSLDAQRMDLPSSDPVRSRRDFEVYPSSGNKKLTGMENSGRAGLTADRLGDSALRTP</sequence>
<feature type="signal peptide" evidence="2">
    <location>
        <begin position="1"/>
        <end position="25"/>
    </location>
</feature>
<reference evidence="3" key="1">
    <citation type="submission" date="2021-01" db="EMBL/GenBank/DDBJ databases">
        <title>Chromosome-level genome assembly of a human fungal pathogen reveals clustering of transcriptionally co-regulated genes.</title>
        <authorList>
            <person name="Voorhies M."/>
            <person name="Cohen S."/>
            <person name="Shea T.P."/>
            <person name="Petrus S."/>
            <person name="Munoz J.F."/>
            <person name="Poplawski S."/>
            <person name="Goldman W.E."/>
            <person name="Michael T."/>
            <person name="Cuomo C.A."/>
            <person name="Sil A."/>
            <person name="Beyhan S."/>
        </authorList>
    </citation>
    <scope>NUCLEOTIDE SEQUENCE</scope>
    <source>
        <strain evidence="3">WU24</strain>
    </source>
</reference>
<evidence type="ECO:0000313" key="4">
    <source>
        <dbReference type="Proteomes" id="UP000663671"/>
    </source>
</evidence>
<evidence type="ECO:0000313" key="3">
    <source>
        <dbReference type="EMBL" id="QSS62181.1"/>
    </source>
</evidence>